<keyword evidence="4" id="KW-0788">Thiol protease</keyword>
<evidence type="ECO:0000313" key="6">
    <source>
        <dbReference type="EMBL" id="QQM29043.1"/>
    </source>
</evidence>
<evidence type="ECO:0000256" key="3">
    <source>
        <dbReference type="ARBA" id="ARBA00022801"/>
    </source>
</evidence>
<keyword evidence="3" id="KW-0378">Hydrolase</keyword>
<gene>
    <name evidence="6" type="ORF">JET14_11900</name>
</gene>
<keyword evidence="2" id="KW-0645">Protease</keyword>
<protein>
    <submittedName>
        <fullName evidence="6">C40 family peptidase</fullName>
    </submittedName>
</protein>
<name>A0A7T7KJZ9_9HYPH</name>
<evidence type="ECO:0000256" key="4">
    <source>
        <dbReference type="ARBA" id="ARBA00022807"/>
    </source>
</evidence>
<sequence length="134" mass="15432">MSWSDRYLGIPFCDLGRDISGCDCWGLVHLVYARELRIDLPSYRHAYASTDERAEIEGLIGTAAASSTWHRQNDPQAMDVVLFRRGQVTSHIGIVVRPHWMLHMAETGARVECYGMPSWQQRLRGIYRHERLMA</sequence>
<evidence type="ECO:0000313" key="7">
    <source>
        <dbReference type="Proteomes" id="UP000596083"/>
    </source>
</evidence>
<dbReference type="PROSITE" id="PS51935">
    <property type="entry name" value="NLPC_P60"/>
    <property type="match status" value="1"/>
</dbReference>
<dbReference type="RefSeq" id="WP_200333752.1">
    <property type="nucleotide sequence ID" value="NZ_CP066786.1"/>
</dbReference>
<dbReference type="EMBL" id="CP066786">
    <property type="protein sequence ID" value="QQM29043.1"/>
    <property type="molecule type" value="Genomic_DNA"/>
</dbReference>
<accession>A0A7T7KJZ9</accession>
<reference evidence="6 7" key="1">
    <citation type="submission" date="2020-12" db="EMBL/GenBank/DDBJ databases">
        <authorList>
            <person name="Zheng R.K."/>
            <person name="Sun C.M."/>
        </authorList>
    </citation>
    <scope>NUCLEOTIDE SEQUENCE [LARGE SCALE GENOMIC DNA]</scope>
    <source>
        <strain evidence="6 7">ZRK001</strain>
    </source>
</reference>
<dbReference type="AlphaFoldDB" id="A0A7T7KJZ9"/>
<dbReference type="Gene3D" id="3.90.1720.10">
    <property type="entry name" value="endopeptidase domain like (from Nostoc punctiforme)"/>
    <property type="match status" value="1"/>
</dbReference>
<comment type="similarity">
    <text evidence="1">Belongs to the peptidase C40 family.</text>
</comment>
<dbReference type="InterPro" id="IPR000064">
    <property type="entry name" value="NLP_P60_dom"/>
</dbReference>
<evidence type="ECO:0000259" key="5">
    <source>
        <dbReference type="PROSITE" id="PS51935"/>
    </source>
</evidence>
<proteinExistence type="inferred from homology"/>
<dbReference type="Proteomes" id="UP000596083">
    <property type="component" value="Chromosome"/>
</dbReference>
<dbReference type="InterPro" id="IPR038765">
    <property type="entry name" value="Papain-like_cys_pep_sf"/>
</dbReference>
<dbReference type="SUPFAM" id="SSF54001">
    <property type="entry name" value="Cysteine proteinases"/>
    <property type="match status" value="1"/>
</dbReference>
<evidence type="ECO:0000256" key="2">
    <source>
        <dbReference type="ARBA" id="ARBA00022670"/>
    </source>
</evidence>
<dbReference type="KEGG" id="mlut:JET14_11900"/>
<dbReference type="GO" id="GO:0006508">
    <property type="term" value="P:proteolysis"/>
    <property type="evidence" value="ECO:0007669"/>
    <property type="project" value="UniProtKB-KW"/>
</dbReference>
<organism evidence="6 7">
    <name type="scientific">Martelella lutilitoris</name>
    <dbReference type="NCBI Taxonomy" id="2583532"/>
    <lineage>
        <taxon>Bacteria</taxon>
        <taxon>Pseudomonadati</taxon>
        <taxon>Pseudomonadota</taxon>
        <taxon>Alphaproteobacteria</taxon>
        <taxon>Hyphomicrobiales</taxon>
        <taxon>Aurantimonadaceae</taxon>
        <taxon>Martelella</taxon>
    </lineage>
</organism>
<dbReference type="GO" id="GO:0008234">
    <property type="term" value="F:cysteine-type peptidase activity"/>
    <property type="evidence" value="ECO:0007669"/>
    <property type="project" value="UniProtKB-KW"/>
</dbReference>
<dbReference type="Pfam" id="PF00877">
    <property type="entry name" value="NLPC_P60"/>
    <property type="match status" value="1"/>
</dbReference>
<feature type="domain" description="NlpC/P60" evidence="5">
    <location>
        <begin position="1"/>
        <end position="130"/>
    </location>
</feature>
<evidence type="ECO:0000256" key="1">
    <source>
        <dbReference type="ARBA" id="ARBA00007074"/>
    </source>
</evidence>